<comment type="caution">
    <text evidence="3">The sequence shown here is derived from an EMBL/GenBank/DDBJ whole genome shotgun (WGS) entry which is preliminary data.</text>
</comment>
<comment type="similarity">
    <text evidence="1">Belongs to the IMPDH/GMPR family.</text>
</comment>
<reference evidence="3 4" key="1">
    <citation type="submission" date="2020-10" db="EMBL/GenBank/DDBJ databases">
        <title>Ca. Dormibacterota MAGs.</title>
        <authorList>
            <person name="Montgomery K."/>
        </authorList>
    </citation>
    <scope>NUCLEOTIDE SEQUENCE [LARGE SCALE GENOMIC DNA]</scope>
    <source>
        <strain evidence="3">SC8812_S17_18</strain>
    </source>
</reference>
<dbReference type="InterPro" id="IPR005990">
    <property type="entry name" value="IMP_DH"/>
</dbReference>
<dbReference type="AlphaFoldDB" id="A0A934N9A8"/>
<dbReference type="Gene3D" id="3.20.20.70">
    <property type="entry name" value="Aldolase class I"/>
    <property type="match status" value="1"/>
</dbReference>
<sequence>MTSGPLLRAHLDPLADLPVAFDYDHLSLVPRVASTLSHRSDASPEVRLGALTLRLPLVAAPMPDVCGPLMCRALGVAGALGVLHRFQSVAEQVADFNDSHDAAPTTVGAAIGVTGDYRDRFIGLYGAGCRIVCIDTANGAHEQVGSAVEWIREQADDVFIIAGNVATAEAFRWLEDRGVDAIRVGIAGGSVCETRTETAVYAPTPHAVAEAAQVRRRALIIGDSGVRKPADMCKLLALGADVVMVGSALAGTREAPGRVIVVDGKKVKIMRGAASFSVQQQAGTEDPGYVEGTETLVPYKGGVDDVVRRYLAGLRSSMSYMDARTLEDYRRNVSFIVLR</sequence>
<accession>A0A934N9A8</accession>
<dbReference type="GO" id="GO:0006183">
    <property type="term" value="P:GTP biosynthetic process"/>
    <property type="evidence" value="ECO:0007669"/>
    <property type="project" value="TreeGrafter"/>
</dbReference>
<feature type="domain" description="IMP dehydrogenase/GMP reductase" evidence="2">
    <location>
        <begin position="21"/>
        <end position="336"/>
    </location>
</feature>
<dbReference type="InterPro" id="IPR013785">
    <property type="entry name" value="Aldolase_TIM"/>
</dbReference>
<dbReference type="SUPFAM" id="SSF51412">
    <property type="entry name" value="Inosine monophosphate dehydrogenase (IMPDH)"/>
    <property type="match status" value="1"/>
</dbReference>
<evidence type="ECO:0000259" key="2">
    <source>
        <dbReference type="Pfam" id="PF00478"/>
    </source>
</evidence>
<name>A0A934N9A8_9BACT</name>
<evidence type="ECO:0000313" key="3">
    <source>
        <dbReference type="EMBL" id="MBJ7594052.1"/>
    </source>
</evidence>
<dbReference type="PANTHER" id="PTHR11911">
    <property type="entry name" value="INOSINE-5-MONOPHOSPHATE DEHYDROGENASE RELATED"/>
    <property type="match status" value="1"/>
</dbReference>
<dbReference type="GO" id="GO:0003938">
    <property type="term" value="F:IMP dehydrogenase activity"/>
    <property type="evidence" value="ECO:0007669"/>
    <property type="project" value="InterPro"/>
</dbReference>
<evidence type="ECO:0000313" key="4">
    <source>
        <dbReference type="Proteomes" id="UP000606991"/>
    </source>
</evidence>
<dbReference type="PANTHER" id="PTHR11911:SF111">
    <property type="entry name" value="INOSINE-5'-MONOPHOSPHATE DEHYDROGENASE"/>
    <property type="match status" value="1"/>
</dbReference>
<proteinExistence type="inferred from homology"/>
<dbReference type="EMBL" id="JAEKNS010000048">
    <property type="protein sequence ID" value="MBJ7594052.1"/>
    <property type="molecule type" value="Genomic_DNA"/>
</dbReference>
<protein>
    <submittedName>
        <fullName evidence="3">Guanosine monophosphate reductase</fullName>
    </submittedName>
</protein>
<evidence type="ECO:0000256" key="1">
    <source>
        <dbReference type="ARBA" id="ARBA00005502"/>
    </source>
</evidence>
<organism evidence="3 4">
    <name type="scientific">Candidatus Aeolococcus gillhamiae</name>
    <dbReference type="NCBI Taxonomy" id="3127015"/>
    <lineage>
        <taxon>Bacteria</taxon>
        <taxon>Bacillati</taxon>
        <taxon>Candidatus Dormiibacterota</taxon>
        <taxon>Candidatus Dormibacteria</taxon>
        <taxon>Candidatus Aeolococcales</taxon>
        <taxon>Candidatus Aeolococcaceae</taxon>
        <taxon>Candidatus Aeolococcus</taxon>
    </lineage>
</organism>
<dbReference type="CDD" id="cd00381">
    <property type="entry name" value="IMPDH"/>
    <property type="match status" value="1"/>
</dbReference>
<dbReference type="Proteomes" id="UP000606991">
    <property type="component" value="Unassembled WGS sequence"/>
</dbReference>
<dbReference type="RefSeq" id="WP_337309925.1">
    <property type="nucleotide sequence ID" value="NZ_JAEKNS010000048.1"/>
</dbReference>
<dbReference type="InterPro" id="IPR001093">
    <property type="entry name" value="IMP_DH_GMPRt"/>
</dbReference>
<dbReference type="Pfam" id="PF00478">
    <property type="entry name" value="IMPDH"/>
    <property type="match status" value="1"/>
</dbReference>
<dbReference type="SMART" id="SM01240">
    <property type="entry name" value="IMPDH"/>
    <property type="match status" value="1"/>
</dbReference>
<gene>
    <name evidence="3" type="ORF">JF886_04190</name>
</gene>